<keyword evidence="3" id="KW-1185">Reference proteome</keyword>
<evidence type="ECO:0000313" key="2">
    <source>
        <dbReference type="EMBL" id="KAJ2921445.1"/>
    </source>
</evidence>
<accession>A0A9W8IYT6</accession>
<gene>
    <name evidence="2" type="ORF">H1R20_g15647</name>
</gene>
<feature type="region of interest" description="Disordered" evidence="1">
    <location>
        <begin position="1"/>
        <end position="51"/>
    </location>
</feature>
<feature type="non-terminal residue" evidence="2">
    <location>
        <position position="1"/>
    </location>
</feature>
<dbReference type="AlphaFoldDB" id="A0A9W8IYT6"/>
<evidence type="ECO:0000313" key="3">
    <source>
        <dbReference type="Proteomes" id="UP001140091"/>
    </source>
</evidence>
<sequence length="242" mass="28515">MGRKIKYRTEEERRQARRERRAVQAKDPKRRQKRSEENRRQYLRRRGIPGTEILPPNLSKQIIEQAAQDLDRTSRYFVRFLTDSEDAIYLAHFEVTQDDLKAFDSPPPYPPVVDQLAEIEEWGHVILALRGYQHRLQNVEDTQNFQLSTRDSGSAIQLADKLHEQYIKTLGEWEKIMSFIEENDEPDSVSARIAQEAILGKARKMVHVRNDLLLIKQGVPQYIQALDNRTYTFAKLSRPMYY</sequence>
<dbReference type="Proteomes" id="UP001140091">
    <property type="component" value="Unassembled WGS sequence"/>
</dbReference>
<name>A0A9W8IYT6_9AGAR</name>
<comment type="caution">
    <text evidence="2">The sequence shown here is derived from an EMBL/GenBank/DDBJ whole genome shotgun (WGS) entry which is preliminary data.</text>
</comment>
<organism evidence="2 3">
    <name type="scientific">Candolleomyces eurysporus</name>
    <dbReference type="NCBI Taxonomy" id="2828524"/>
    <lineage>
        <taxon>Eukaryota</taxon>
        <taxon>Fungi</taxon>
        <taxon>Dikarya</taxon>
        <taxon>Basidiomycota</taxon>
        <taxon>Agaricomycotina</taxon>
        <taxon>Agaricomycetes</taxon>
        <taxon>Agaricomycetidae</taxon>
        <taxon>Agaricales</taxon>
        <taxon>Agaricineae</taxon>
        <taxon>Psathyrellaceae</taxon>
        <taxon>Candolleomyces</taxon>
    </lineage>
</organism>
<evidence type="ECO:0000256" key="1">
    <source>
        <dbReference type="SAM" id="MobiDB-lite"/>
    </source>
</evidence>
<dbReference type="EMBL" id="JANBPK010001602">
    <property type="protein sequence ID" value="KAJ2921445.1"/>
    <property type="molecule type" value="Genomic_DNA"/>
</dbReference>
<proteinExistence type="predicted"/>
<protein>
    <submittedName>
        <fullName evidence="2">Uncharacterized protein</fullName>
    </submittedName>
</protein>
<reference evidence="2" key="1">
    <citation type="submission" date="2022-06" db="EMBL/GenBank/DDBJ databases">
        <title>Genome Sequence of Candolleomyces eurysporus.</title>
        <authorList>
            <person name="Buettner E."/>
        </authorList>
    </citation>
    <scope>NUCLEOTIDE SEQUENCE</scope>
    <source>
        <strain evidence="2">VTCC 930004</strain>
    </source>
</reference>